<reference evidence="5" key="1">
    <citation type="submission" date="2023-02" db="EMBL/GenBank/DDBJ databases">
        <title>Gut commensal Christensenella minuta modulates host metabolism via a new class of secondary bile acids.</title>
        <authorList>
            <person name="Liu C."/>
        </authorList>
    </citation>
    <scope>NUCLEOTIDE SEQUENCE</scope>
    <source>
        <strain evidence="5">CA70</strain>
    </source>
</reference>
<gene>
    <name evidence="3 5" type="primary">cynS</name>
    <name evidence="5" type="ORF">PUP29_08220</name>
</gene>
<name>A0AAU8A5R7_9FIRM</name>
<dbReference type="SUPFAM" id="SSF55234">
    <property type="entry name" value="Cyanase C-terminal domain"/>
    <property type="match status" value="1"/>
</dbReference>
<dbReference type="HAMAP" id="MF_00535">
    <property type="entry name" value="Cyanate_hydrat"/>
    <property type="match status" value="1"/>
</dbReference>
<sequence>MTPMSNAEYLTRVQFADELAGLQKAVKAAGYTYEGLAKEMGTNKVWLTSALQGQQWVPEEYCKKLAGLLGVPEEQTMFLNNHPYKGNTDPILYRLHEVLDTYGPAIKELIHEKGGNGIMSAIDFAIDVDIVPDEHGDRVVITWNGKLLKYSKMGEYPW</sequence>
<dbReference type="PRINTS" id="PR01693">
    <property type="entry name" value="CYANASE"/>
</dbReference>
<dbReference type="EMBL" id="CP117826">
    <property type="protein sequence ID" value="XCC61515.1"/>
    <property type="molecule type" value="Genomic_DNA"/>
</dbReference>
<dbReference type="Pfam" id="PF02560">
    <property type="entry name" value="Cyanate_lyase"/>
    <property type="match status" value="1"/>
</dbReference>
<feature type="active site" evidence="3">
    <location>
        <position position="94"/>
    </location>
</feature>
<comment type="function">
    <text evidence="1 3">Catalyzes the reaction of cyanate with bicarbonate to produce ammonia and carbon dioxide.</text>
</comment>
<dbReference type="Gene3D" id="3.30.1160.10">
    <property type="entry name" value="Cyanate lyase, C-terminal domain"/>
    <property type="match status" value="1"/>
</dbReference>
<evidence type="ECO:0000256" key="2">
    <source>
        <dbReference type="ARBA" id="ARBA00023239"/>
    </source>
</evidence>
<protein>
    <recommendedName>
        <fullName evidence="3">Cyanate hydratase</fullName>
        <shortName evidence="3">Cyanase</shortName>
        <ecNumber evidence="3">4.2.1.104</ecNumber>
    </recommendedName>
    <alternativeName>
        <fullName evidence="3">Cyanate hydrolase</fullName>
    </alternativeName>
    <alternativeName>
        <fullName evidence="3">Cyanate lyase</fullName>
    </alternativeName>
</protein>
<dbReference type="PANTHER" id="PTHR34186:SF2">
    <property type="entry name" value="CYANATE HYDRATASE"/>
    <property type="match status" value="1"/>
</dbReference>
<dbReference type="InterPro" id="IPR008076">
    <property type="entry name" value="Cyanase"/>
</dbReference>
<proteinExistence type="inferred from homology"/>
<feature type="domain" description="Cyanate lyase C-terminal" evidence="4">
    <location>
        <begin position="81"/>
        <end position="153"/>
    </location>
</feature>
<dbReference type="EC" id="4.2.1.104" evidence="3"/>
<dbReference type="InterPro" id="IPR010982">
    <property type="entry name" value="Lambda_DNA-bd_dom_sf"/>
</dbReference>
<dbReference type="AlphaFoldDB" id="A0AAU8A5R7"/>
<evidence type="ECO:0000256" key="1">
    <source>
        <dbReference type="ARBA" id="ARBA00003561"/>
    </source>
</evidence>
<dbReference type="CDD" id="cd00093">
    <property type="entry name" value="HTH_XRE"/>
    <property type="match status" value="1"/>
</dbReference>
<evidence type="ECO:0000313" key="5">
    <source>
        <dbReference type="EMBL" id="XCC61515.1"/>
    </source>
</evidence>
<dbReference type="NCBIfam" id="TIGR00673">
    <property type="entry name" value="cynS"/>
    <property type="match status" value="1"/>
</dbReference>
<dbReference type="InterPro" id="IPR036581">
    <property type="entry name" value="Cyanate_lyase_C_sf"/>
</dbReference>
<dbReference type="SUPFAM" id="SSF47413">
    <property type="entry name" value="lambda repressor-like DNA-binding domains"/>
    <property type="match status" value="1"/>
</dbReference>
<dbReference type="InterPro" id="IPR001387">
    <property type="entry name" value="Cro/C1-type_HTH"/>
</dbReference>
<dbReference type="InterPro" id="IPR003712">
    <property type="entry name" value="Cyanate_lyase_C"/>
</dbReference>
<dbReference type="GO" id="GO:0003677">
    <property type="term" value="F:DNA binding"/>
    <property type="evidence" value="ECO:0007669"/>
    <property type="project" value="InterPro"/>
</dbReference>
<dbReference type="SMART" id="SM01116">
    <property type="entry name" value="Cyanate_lyase"/>
    <property type="match status" value="1"/>
</dbReference>
<feature type="active site" evidence="3">
    <location>
        <position position="97"/>
    </location>
</feature>
<dbReference type="Gene3D" id="1.10.260.40">
    <property type="entry name" value="lambda repressor-like DNA-binding domains"/>
    <property type="match status" value="1"/>
</dbReference>
<dbReference type="PANTHER" id="PTHR34186">
    <property type="entry name" value="CYANATE HYDRATASE"/>
    <property type="match status" value="1"/>
</dbReference>
<dbReference type="GO" id="GO:0008824">
    <property type="term" value="F:cyanate hydratase activity"/>
    <property type="evidence" value="ECO:0007669"/>
    <property type="project" value="UniProtKB-UniRule"/>
</dbReference>
<evidence type="ECO:0000259" key="4">
    <source>
        <dbReference type="SMART" id="SM01116"/>
    </source>
</evidence>
<comment type="similarity">
    <text evidence="3">Belongs to the cyanase family.</text>
</comment>
<evidence type="ECO:0000256" key="3">
    <source>
        <dbReference type="HAMAP-Rule" id="MF_00535"/>
    </source>
</evidence>
<feature type="active site" evidence="3">
    <location>
        <position position="120"/>
    </location>
</feature>
<comment type="catalytic activity">
    <reaction evidence="3">
        <text>cyanate + hydrogencarbonate + 3 H(+) = NH4(+) + 2 CO2</text>
        <dbReference type="Rhea" id="RHEA:11120"/>
        <dbReference type="ChEBI" id="CHEBI:15378"/>
        <dbReference type="ChEBI" id="CHEBI:16526"/>
        <dbReference type="ChEBI" id="CHEBI:17544"/>
        <dbReference type="ChEBI" id="CHEBI:28938"/>
        <dbReference type="ChEBI" id="CHEBI:29195"/>
        <dbReference type="EC" id="4.2.1.104"/>
    </reaction>
</comment>
<accession>A0AAU8A5R7</accession>
<organism evidence="5">
    <name type="scientific">Christensenella massiliensis</name>
    <dbReference type="NCBI Taxonomy" id="1805714"/>
    <lineage>
        <taxon>Bacteria</taxon>
        <taxon>Bacillati</taxon>
        <taxon>Bacillota</taxon>
        <taxon>Clostridia</taxon>
        <taxon>Christensenellales</taxon>
        <taxon>Christensenellaceae</taxon>
        <taxon>Christensenella</taxon>
    </lineage>
</organism>
<keyword evidence="2 3" id="KW-0456">Lyase</keyword>
<dbReference type="RefSeq" id="WP_079546322.1">
    <property type="nucleotide sequence ID" value="NZ_CP117826.1"/>
</dbReference>